<sequence length="61" mass="7061">MDEHFLLAMPSNMPIGEGNKIHLEHTNQTRSMVLRLEQRINDLEEQIVKLKVQYGIKSSKA</sequence>
<feature type="coiled-coil region" evidence="1">
    <location>
        <begin position="26"/>
        <end position="53"/>
    </location>
</feature>
<name>A0A6J5KIE6_9CAUD</name>
<organism evidence="2">
    <name type="scientific">uncultured Caudovirales phage</name>
    <dbReference type="NCBI Taxonomy" id="2100421"/>
    <lineage>
        <taxon>Viruses</taxon>
        <taxon>Duplodnaviria</taxon>
        <taxon>Heunggongvirae</taxon>
        <taxon>Uroviricota</taxon>
        <taxon>Caudoviricetes</taxon>
        <taxon>Peduoviridae</taxon>
        <taxon>Maltschvirus</taxon>
        <taxon>Maltschvirus maltsch</taxon>
    </lineage>
</organism>
<dbReference type="EMBL" id="LR796140">
    <property type="protein sequence ID" value="CAB4121275.1"/>
    <property type="molecule type" value="Genomic_DNA"/>
</dbReference>
<protein>
    <submittedName>
        <fullName evidence="2">Uncharacterized protein</fullName>
    </submittedName>
</protein>
<gene>
    <name evidence="2" type="ORF">UFOVP9_51</name>
</gene>
<evidence type="ECO:0000313" key="2">
    <source>
        <dbReference type="EMBL" id="CAB4121275.1"/>
    </source>
</evidence>
<accession>A0A6J5KIE6</accession>
<reference evidence="2" key="1">
    <citation type="submission" date="2020-04" db="EMBL/GenBank/DDBJ databases">
        <authorList>
            <person name="Chiriac C."/>
            <person name="Salcher M."/>
            <person name="Ghai R."/>
            <person name="Kavagutti S V."/>
        </authorList>
    </citation>
    <scope>NUCLEOTIDE SEQUENCE</scope>
</reference>
<evidence type="ECO:0000256" key="1">
    <source>
        <dbReference type="SAM" id="Coils"/>
    </source>
</evidence>
<keyword evidence="1" id="KW-0175">Coiled coil</keyword>
<proteinExistence type="predicted"/>